<dbReference type="GO" id="GO:0006950">
    <property type="term" value="P:response to stress"/>
    <property type="evidence" value="ECO:0007669"/>
    <property type="project" value="TreeGrafter"/>
</dbReference>
<dbReference type="SUPFAM" id="SSF46785">
    <property type="entry name" value="Winged helix' DNA-binding domain"/>
    <property type="match status" value="1"/>
</dbReference>
<dbReference type="RefSeq" id="WP_147925446.1">
    <property type="nucleotide sequence ID" value="NZ_VKAC01000003.1"/>
</dbReference>
<dbReference type="Proteomes" id="UP000321234">
    <property type="component" value="Unassembled WGS sequence"/>
</dbReference>
<accession>A0A5C8ZG49</accession>
<gene>
    <name evidence="2" type="ORF">FMM08_05920</name>
</gene>
<dbReference type="InterPro" id="IPR000835">
    <property type="entry name" value="HTH_MarR-typ"/>
</dbReference>
<evidence type="ECO:0000259" key="1">
    <source>
        <dbReference type="SMART" id="SM00347"/>
    </source>
</evidence>
<dbReference type="PANTHER" id="PTHR33164">
    <property type="entry name" value="TRANSCRIPTIONAL REGULATOR, MARR FAMILY"/>
    <property type="match status" value="1"/>
</dbReference>
<dbReference type="InterPro" id="IPR036388">
    <property type="entry name" value="WH-like_DNA-bd_sf"/>
</dbReference>
<keyword evidence="3" id="KW-1185">Reference proteome</keyword>
<dbReference type="OrthoDB" id="3237509at2"/>
<comment type="caution">
    <text evidence="2">The sequence shown here is derived from an EMBL/GenBank/DDBJ whole genome shotgun (WGS) entry which is preliminary data.</text>
</comment>
<dbReference type="Pfam" id="PF12802">
    <property type="entry name" value="MarR_2"/>
    <property type="match status" value="1"/>
</dbReference>
<evidence type="ECO:0000313" key="3">
    <source>
        <dbReference type="Proteomes" id="UP000321234"/>
    </source>
</evidence>
<dbReference type="PANTHER" id="PTHR33164:SF44">
    <property type="entry name" value="TRANSCRIPTIONAL REGULATORY PROTEIN"/>
    <property type="match status" value="1"/>
</dbReference>
<dbReference type="GO" id="GO:0003700">
    <property type="term" value="F:DNA-binding transcription factor activity"/>
    <property type="evidence" value="ECO:0007669"/>
    <property type="project" value="InterPro"/>
</dbReference>
<dbReference type="InterPro" id="IPR036390">
    <property type="entry name" value="WH_DNA-bd_sf"/>
</dbReference>
<dbReference type="SMART" id="SM00347">
    <property type="entry name" value="HTH_MARR"/>
    <property type="match status" value="1"/>
</dbReference>
<evidence type="ECO:0000313" key="2">
    <source>
        <dbReference type="EMBL" id="TXR57025.1"/>
    </source>
</evidence>
<reference evidence="2 3" key="1">
    <citation type="submission" date="2019-07" db="EMBL/GenBank/DDBJ databases">
        <title>Quadrisphaera sp. strain DD2A genome sequencing and assembly.</title>
        <authorList>
            <person name="Kim I."/>
        </authorList>
    </citation>
    <scope>NUCLEOTIDE SEQUENCE [LARGE SCALE GENOMIC DNA]</scope>
    <source>
        <strain evidence="2 3">DD2A</strain>
    </source>
</reference>
<name>A0A5C8ZG49_9ACTN</name>
<dbReference type="InterPro" id="IPR039422">
    <property type="entry name" value="MarR/SlyA-like"/>
</dbReference>
<protein>
    <submittedName>
        <fullName evidence="2">Winged helix-turn-helix transcriptional regulator</fullName>
    </submittedName>
</protein>
<dbReference type="Gene3D" id="1.10.10.10">
    <property type="entry name" value="Winged helix-like DNA-binding domain superfamily/Winged helix DNA-binding domain"/>
    <property type="match status" value="1"/>
</dbReference>
<proteinExistence type="predicted"/>
<sequence length="163" mass="17358">MPDAPDDAVLEPLPRTLPADAFTPRLLALVSNALVYRESTLLKAEFGLGTNDWRVLASLAVRPGMTGAELSDFLGTAEALVSRSNRVLTERGLITSSGGPGRSRHHYLTAEGARLHDLMLPVSAAGQDVVLEGLSPAEVEHLNTVLRGMLARLRTAGPHPHSP</sequence>
<feature type="domain" description="HTH marR-type" evidence="1">
    <location>
        <begin position="41"/>
        <end position="139"/>
    </location>
</feature>
<organism evidence="2 3">
    <name type="scientific">Quadrisphaera setariae</name>
    <dbReference type="NCBI Taxonomy" id="2593304"/>
    <lineage>
        <taxon>Bacteria</taxon>
        <taxon>Bacillati</taxon>
        <taxon>Actinomycetota</taxon>
        <taxon>Actinomycetes</taxon>
        <taxon>Kineosporiales</taxon>
        <taxon>Kineosporiaceae</taxon>
        <taxon>Quadrisphaera</taxon>
    </lineage>
</organism>
<dbReference type="AlphaFoldDB" id="A0A5C8ZG49"/>
<dbReference type="EMBL" id="VKAC01000003">
    <property type="protein sequence ID" value="TXR57025.1"/>
    <property type="molecule type" value="Genomic_DNA"/>
</dbReference>